<evidence type="ECO:0000313" key="2">
    <source>
        <dbReference type="EMBL" id="WFD40657.1"/>
    </source>
</evidence>
<dbReference type="GeneID" id="85227296"/>
<protein>
    <submittedName>
        <fullName evidence="2">Uncharacterized protein</fullName>
    </submittedName>
</protein>
<dbReference type="Gene3D" id="3.40.50.300">
    <property type="entry name" value="P-loop containing nucleotide triphosphate hydrolases"/>
    <property type="match status" value="1"/>
</dbReference>
<dbReference type="InterPro" id="IPR027417">
    <property type="entry name" value="P-loop_NTPase"/>
</dbReference>
<feature type="signal peptide" evidence="1">
    <location>
        <begin position="1"/>
        <end position="18"/>
    </location>
</feature>
<dbReference type="EMBL" id="CP119964">
    <property type="protein sequence ID" value="WFD40657.1"/>
    <property type="molecule type" value="Genomic_DNA"/>
</dbReference>
<gene>
    <name evidence="2" type="ORF">MJAP1_003645</name>
</gene>
<dbReference type="AlphaFoldDB" id="A0AAF0F996"/>
<feature type="chain" id="PRO_5041982594" evidence="1">
    <location>
        <begin position="19"/>
        <end position="133"/>
    </location>
</feature>
<dbReference type="Proteomes" id="UP001217754">
    <property type="component" value="Chromosome 7"/>
</dbReference>
<dbReference type="GO" id="GO:0046403">
    <property type="term" value="F:polynucleotide 3'-phosphatase activity"/>
    <property type="evidence" value="ECO:0007669"/>
    <property type="project" value="TreeGrafter"/>
</dbReference>
<evidence type="ECO:0000256" key="1">
    <source>
        <dbReference type="SAM" id="SignalP"/>
    </source>
</evidence>
<dbReference type="InterPro" id="IPR017101">
    <property type="entry name" value="P-loop_ATP/GTP-bd_All4644_prd"/>
</dbReference>
<sequence length="133" mass="14944">MDVLRLVVLCGVVGSGKSTLACAIEEADPEHWVRCNQDELKKRAIVQRHAMNALQEGKNVLIDRTNIDYRQRAEWLELANEFRAAHPDGPRLVTCLVWVDTPIDVCKKRLAARTGHPTIKDAQSAMRQRGSMA</sequence>
<dbReference type="PIRSF" id="PIRSF037081">
    <property type="entry name" value="P-loop_All4644_prd"/>
    <property type="match status" value="1"/>
</dbReference>
<dbReference type="PANTHER" id="PTHR12083:SF9">
    <property type="entry name" value="BIFUNCTIONAL POLYNUCLEOTIDE PHOSPHATASE_KINASE"/>
    <property type="match status" value="1"/>
</dbReference>
<name>A0AAF0F996_9BASI</name>
<evidence type="ECO:0000313" key="3">
    <source>
        <dbReference type="Proteomes" id="UP001217754"/>
    </source>
</evidence>
<keyword evidence="3" id="KW-1185">Reference proteome</keyword>
<organism evidence="2 3">
    <name type="scientific">Malassezia japonica</name>
    <dbReference type="NCBI Taxonomy" id="223818"/>
    <lineage>
        <taxon>Eukaryota</taxon>
        <taxon>Fungi</taxon>
        <taxon>Dikarya</taxon>
        <taxon>Basidiomycota</taxon>
        <taxon>Ustilaginomycotina</taxon>
        <taxon>Malasseziomycetes</taxon>
        <taxon>Malasseziales</taxon>
        <taxon>Malasseziaceae</taxon>
        <taxon>Malassezia</taxon>
    </lineage>
</organism>
<dbReference type="RefSeq" id="XP_060123554.1">
    <property type="nucleotide sequence ID" value="XM_060267571.1"/>
</dbReference>
<accession>A0AAF0F996</accession>
<dbReference type="PANTHER" id="PTHR12083">
    <property type="entry name" value="BIFUNCTIONAL POLYNUCLEOTIDE PHOSPHATASE/KINASE"/>
    <property type="match status" value="1"/>
</dbReference>
<dbReference type="SUPFAM" id="SSF52540">
    <property type="entry name" value="P-loop containing nucleoside triphosphate hydrolases"/>
    <property type="match status" value="1"/>
</dbReference>
<proteinExistence type="predicted"/>
<dbReference type="GO" id="GO:0003690">
    <property type="term" value="F:double-stranded DNA binding"/>
    <property type="evidence" value="ECO:0007669"/>
    <property type="project" value="TreeGrafter"/>
</dbReference>
<dbReference type="Pfam" id="PF13671">
    <property type="entry name" value="AAA_33"/>
    <property type="match status" value="1"/>
</dbReference>
<keyword evidence="1" id="KW-0732">Signal</keyword>
<reference evidence="2" key="1">
    <citation type="submission" date="2023-03" db="EMBL/GenBank/DDBJ databases">
        <title>Mating type loci evolution in Malassezia.</title>
        <authorList>
            <person name="Coelho M.A."/>
        </authorList>
    </citation>
    <scope>NUCLEOTIDE SEQUENCE</scope>
    <source>
        <strain evidence="2">CBS 9431</strain>
    </source>
</reference>
<dbReference type="GO" id="GO:0006281">
    <property type="term" value="P:DNA repair"/>
    <property type="evidence" value="ECO:0007669"/>
    <property type="project" value="TreeGrafter"/>
</dbReference>
<dbReference type="GO" id="GO:0046404">
    <property type="term" value="F:ATP-dependent polydeoxyribonucleotide 5'-hydroxyl-kinase activity"/>
    <property type="evidence" value="ECO:0007669"/>
    <property type="project" value="TreeGrafter"/>
</dbReference>